<reference evidence="2" key="2">
    <citation type="submission" date="2020-07" db="EMBL/GenBank/DDBJ databases">
        <authorList>
            <person name="Vera ALvarez R."/>
            <person name="Arias-Moreno D.M."/>
            <person name="Jimenez-Jacinto V."/>
            <person name="Jimenez-Bremont J.F."/>
            <person name="Swaminathan K."/>
            <person name="Moose S.P."/>
            <person name="Guerrero-Gonzalez M.L."/>
            <person name="Marino-Ramirez L."/>
            <person name="Landsman D."/>
            <person name="Rodriguez-Kessler M."/>
            <person name="Delgado-Sanchez P."/>
        </authorList>
    </citation>
    <scope>NUCLEOTIDE SEQUENCE</scope>
    <source>
        <tissue evidence="2">Cladode</tissue>
    </source>
</reference>
<feature type="compositionally biased region" description="Polar residues" evidence="1">
    <location>
        <begin position="108"/>
        <end position="117"/>
    </location>
</feature>
<protein>
    <submittedName>
        <fullName evidence="2">Uncharacterized protein</fullName>
    </submittedName>
</protein>
<name>A0A7C8Z0T1_OPUST</name>
<dbReference type="EMBL" id="GISG01077460">
    <property type="protein sequence ID" value="MBA4631374.1"/>
    <property type="molecule type" value="Transcribed_RNA"/>
</dbReference>
<dbReference type="AlphaFoldDB" id="A0A7C8Z0T1"/>
<organism evidence="2">
    <name type="scientific">Opuntia streptacantha</name>
    <name type="common">Prickly pear cactus</name>
    <name type="synonym">Opuntia cardona</name>
    <dbReference type="NCBI Taxonomy" id="393608"/>
    <lineage>
        <taxon>Eukaryota</taxon>
        <taxon>Viridiplantae</taxon>
        <taxon>Streptophyta</taxon>
        <taxon>Embryophyta</taxon>
        <taxon>Tracheophyta</taxon>
        <taxon>Spermatophyta</taxon>
        <taxon>Magnoliopsida</taxon>
        <taxon>eudicotyledons</taxon>
        <taxon>Gunneridae</taxon>
        <taxon>Pentapetalae</taxon>
        <taxon>Caryophyllales</taxon>
        <taxon>Cactineae</taxon>
        <taxon>Cactaceae</taxon>
        <taxon>Opuntioideae</taxon>
        <taxon>Opuntia</taxon>
    </lineage>
</organism>
<accession>A0A7C8Z0T1</accession>
<reference evidence="2" key="1">
    <citation type="journal article" date="2013" name="J. Plant Res.">
        <title>Effect of fungi and light on seed germination of three Opuntia species from semiarid lands of central Mexico.</title>
        <authorList>
            <person name="Delgado-Sanchez P."/>
            <person name="Jimenez-Bremont J.F."/>
            <person name="Guerrero-Gonzalez Mde L."/>
            <person name="Flores J."/>
        </authorList>
    </citation>
    <scope>NUCLEOTIDE SEQUENCE</scope>
    <source>
        <tissue evidence="2">Cladode</tissue>
    </source>
</reference>
<proteinExistence type="predicted"/>
<evidence type="ECO:0000313" key="2">
    <source>
        <dbReference type="EMBL" id="MBA4631374.1"/>
    </source>
</evidence>
<sequence>MSCTLQCNLQATNSHHTSIQAKGPVVRASGLTGSGLGMFVGCSASAPCGYCYCWVKLGRRNSPSRRLQPPPSSPTSLPLSLPAQVRGWGFACVRVRPLPQLRWPPAPVTTTLPSTAPASRCRP</sequence>
<feature type="region of interest" description="Disordered" evidence="1">
    <location>
        <begin position="103"/>
        <end position="123"/>
    </location>
</feature>
<evidence type="ECO:0000256" key="1">
    <source>
        <dbReference type="SAM" id="MobiDB-lite"/>
    </source>
</evidence>